<dbReference type="EMBL" id="FPLJ01000017">
    <property type="protein sequence ID" value="SGY83785.1"/>
    <property type="molecule type" value="Genomic_DNA"/>
</dbReference>
<dbReference type="NCBIfam" id="TIGR02937">
    <property type="entry name" value="sigma70-ECF"/>
    <property type="match status" value="1"/>
</dbReference>
<dbReference type="Pfam" id="PF04545">
    <property type="entry name" value="Sigma70_r4"/>
    <property type="match status" value="1"/>
</dbReference>
<dbReference type="SUPFAM" id="SSF88946">
    <property type="entry name" value="Sigma2 domain of RNA polymerase sigma factors"/>
    <property type="match status" value="1"/>
</dbReference>
<comment type="function">
    <text evidence="5">Sigma factors are initiation factors that promote the attachment of RNA polymerase to specific initiation sites and are then released.</text>
</comment>
<evidence type="ECO:0000259" key="7">
    <source>
        <dbReference type="PROSITE" id="PS00716"/>
    </source>
</evidence>
<dbReference type="STRING" id="80854.MVIS_0777"/>
<reference evidence="9 11" key="1">
    <citation type="submission" date="2016-11" db="EMBL/GenBank/DDBJ databases">
        <authorList>
            <person name="Jaros S."/>
            <person name="Januszkiewicz K."/>
            <person name="Wedrychowicz H."/>
        </authorList>
    </citation>
    <scope>NUCLEOTIDE SEQUENCE [LARGE SCALE GENOMIC DNA]</scope>
    <source>
        <strain evidence="9">NVI 5450</strain>
    </source>
</reference>
<dbReference type="GO" id="GO:0003677">
    <property type="term" value="F:DNA binding"/>
    <property type="evidence" value="ECO:0007669"/>
    <property type="project" value="UniProtKB-KW"/>
</dbReference>
<dbReference type="GO" id="GO:0006352">
    <property type="term" value="P:DNA-templated transcription initiation"/>
    <property type="evidence" value="ECO:0007669"/>
    <property type="project" value="InterPro"/>
</dbReference>
<keyword evidence="3 5" id="KW-0238">DNA-binding</keyword>
<dbReference type="InterPro" id="IPR014284">
    <property type="entry name" value="RNA_pol_sigma-70_dom"/>
</dbReference>
<dbReference type="KEGG" id="mvs:MVIS_0777"/>
<keyword evidence="10" id="KW-1185">Reference proteome</keyword>
<gene>
    <name evidence="8" type="ORF">MT2528_0500</name>
    <name evidence="9" type="ORF">NVI5450_0485</name>
</gene>
<dbReference type="PROSITE" id="PS00715">
    <property type="entry name" value="SIGMA70_1"/>
    <property type="match status" value="1"/>
</dbReference>
<dbReference type="InterPro" id="IPR013324">
    <property type="entry name" value="RNA_pol_sigma_r3/r4-like"/>
</dbReference>
<evidence type="ECO:0000256" key="2">
    <source>
        <dbReference type="ARBA" id="ARBA00023082"/>
    </source>
</evidence>
<evidence type="ECO:0000313" key="11">
    <source>
        <dbReference type="Proteomes" id="UP000183794"/>
    </source>
</evidence>
<evidence type="ECO:0000256" key="1">
    <source>
        <dbReference type="ARBA" id="ARBA00023015"/>
    </source>
</evidence>
<dbReference type="SUPFAM" id="SSF88659">
    <property type="entry name" value="Sigma3 and sigma4 domains of RNA polymerase sigma factors"/>
    <property type="match status" value="2"/>
</dbReference>
<dbReference type="HOGENOM" id="CLU_014793_8_1_6"/>
<accession>A0A090IAK2</accession>
<dbReference type="Gene3D" id="1.20.140.160">
    <property type="match status" value="1"/>
</dbReference>
<dbReference type="InterPro" id="IPR013325">
    <property type="entry name" value="RNA_pol_sigma_r2"/>
</dbReference>
<dbReference type="Gene3D" id="1.10.1740.10">
    <property type="match status" value="1"/>
</dbReference>
<keyword evidence="4 5" id="KW-0804">Transcription</keyword>
<dbReference type="InterPro" id="IPR000943">
    <property type="entry name" value="RNA_pol_sigma70"/>
</dbReference>
<dbReference type="GeneID" id="61294234"/>
<reference evidence="8 10" key="2">
    <citation type="submission" date="2016-11" db="EMBL/GenBank/DDBJ databases">
        <authorList>
            <person name="Klemetsen T."/>
        </authorList>
    </citation>
    <scope>NUCLEOTIDE SEQUENCE [LARGE SCALE GENOMIC DNA]</scope>
    <source>
        <strain evidence="8">MT 2528</strain>
    </source>
</reference>
<dbReference type="Proteomes" id="UP000183794">
    <property type="component" value="Unassembled WGS sequence"/>
</dbReference>
<dbReference type="InterPro" id="IPR007627">
    <property type="entry name" value="RNA_pol_sigma70_r2"/>
</dbReference>
<dbReference type="OrthoDB" id="9799825at2"/>
<dbReference type="AlphaFoldDB" id="A0A090IAK2"/>
<dbReference type="PATRIC" id="fig|80854.5.peg.811"/>
<dbReference type="RefSeq" id="WP_045109205.1">
    <property type="nucleotide sequence ID" value="NZ_CAWQZC010000056.1"/>
</dbReference>
<feature type="domain" description="RNA polymerase sigma-70" evidence="7">
    <location>
        <begin position="204"/>
        <end position="230"/>
    </location>
</feature>
<dbReference type="EMBL" id="FPLD01000014">
    <property type="protein sequence ID" value="SGY85169.1"/>
    <property type="molecule type" value="Genomic_DNA"/>
</dbReference>
<dbReference type="GO" id="GO:0016987">
    <property type="term" value="F:sigma factor activity"/>
    <property type="evidence" value="ECO:0007669"/>
    <property type="project" value="UniProtKB-KW"/>
</dbReference>
<dbReference type="PANTHER" id="PTHR30385">
    <property type="entry name" value="SIGMA FACTOR F FLAGELLAR"/>
    <property type="match status" value="1"/>
</dbReference>
<dbReference type="Proteomes" id="UP000182660">
    <property type="component" value="Unassembled WGS sequence"/>
</dbReference>
<evidence type="ECO:0000256" key="3">
    <source>
        <dbReference type="ARBA" id="ARBA00023125"/>
    </source>
</evidence>
<dbReference type="NCBIfam" id="NF005413">
    <property type="entry name" value="PRK06986.1"/>
    <property type="match status" value="1"/>
</dbReference>
<evidence type="ECO:0000313" key="10">
    <source>
        <dbReference type="Proteomes" id="UP000182660"/>
    </source>
</evidence>
<keyword evidence="1 5" id="KW-0805">Transcription regulation</keyword>
<comment type="similarity">
    <text evidence="5">Belongs to the sigma-70 factor family.</text>
</comment>
<dbReference type="InterPro" id="IPR007630">
    <property type="entry name" value="RNA_pol_sigma70_r4"/>
</dbReference>
<dbReference type="PROSITE" id="PS00716">
    <property type="entry name" value="SIGMA70_2"/>
    <property type="match status" value="1"/>
</dbReference>
<name>A0A090IAK2_9GAMM</name>
<protein>
    <recommendedName>
        <fullName evidence="5">RNA polymerase sigma factor</fullName>
    </recommendedName>
</protein>
<evidence type="ECO:0000259" key="6">
    <source>
        <dbReference type="PROSITE" id="PS00715"/>
    </source>
</evidence>
<keyword evidence="2 5" id="KW-0731">Sigma factor</keyword>
<proteinExistence type="inferred from homology"/>
<organism evidence="9 11">
    <name type="scientific">Moritella viscosa</name>
    <dbReference type="NCBI Taxonomy" id="80854"/>
    <lineage>
        <taxon>Bacteria</taxon>
        <taxon>Pseudomonadati</taxon>
        <taxon>Pseudomonadota</taxon>
        <taxon>Gammaproteobacteria</taxon>
        <taxon>Alteromonadales</taxon>
        <taxon>Moritellaceae</taxon>
        <taxon>Moritella</taxon>
    </lineage>
</organism>
<evidence type="ECO:0000313" key="9">
    <source>
        <dbReference type="EMBL" id="SGY85169.1"/>
    </source>
</evidence>
<dbReference type="Pfam" id="PF04542">
    <property type="entry name" value="Sigma70_r2"/>
    <property type="match status" value="1"/>
</dbReference>
<dbReference type="NCBIfam" id="TIGR02479">
    <property type="entry name" value="FliA_WhiG"/>
    <property type="match status" value="1"/>
</dbReference>
<evidence type="ECO:0000313" key="8">
    <source>
        <dbReference type="EMBL" id="SGY83785.1"/>
    </source>
</evidence>
<sequence>MTNSVAWDDSSFNARTSVVDENALLIKYMHLVKRAVTHLRSQIGTLQSYEDLVQIGTMGLLEAIRRYGCEPDDAFESYAFQRIRGEILDELRRLDWRPRQARQQGHSLNHARRTLSRTLGREANEKELMAFLEIDAEQLQDMIFDSVSEEMQSFDELLQAGTDIKDENSDIQNFDMKRSLKKTLSLLDQRDQLLLTLYYQYELNMKEISLTLKITESRVCQLHQLALKKLHSHLTNLL</sequence>
<dbReference type="InterPro" id="IPR012845">
    <property type="entry name" value="RNA_pol_sigma_FliA_WhiG"/>
</dbReference>
<dbReference type="PANTHER" id="PTHR30385:SF7">
    <property type="entry name" value="RNA POLYMERASE SIGMA FACTOR FLIA"/>
    <property type="match status" value="1"/>
</dbReference>
<feature type="domain" description="RNA polymerase sigma-70" evidence="6">
    <location>
        <begin position="51"/>
        <end position="64"/>
    </location>
</feature>
<dbReference type="GO" id="GO:0003899">
    <property type="term" value="F:DNA-directed RNA polymerase activity"/>
    <property type="evidence" value="ECO:0007669"/>
    <property type="project" value="InterPro"/>
</dbReference>
<evidence type="ECO:0000256" key="4">
    <source>
        <dbReference type="ARBA" id="ARBA00023163"/>
    </source>
</evidence>
<evidence type="ECO:0000256" key="5">
    <source>
        <dbReference type="RuleBase" id="RU362124"/>
    </source>
</evidence>
<dbReference type="PRINTS" id="PR00046">
    <property type="entry name" value="SIGMA70FCT"/>
</dbReference>